<dbReference type="RefSeq" id="WP_269608206.1">
    <property type="nucleotide sequence ID" value="NZ_JAPWIJ010000014.1"/>
</dbReference>
<comment type="caution">
    <text evidence="2">The sequence shown here is derived from an EMBL/GenBank/DDBJ whole genome shotgun (WGS) entry which is preliminary data.</text>
</comment>
<feature type="transmembrane region" description="Helical" evidence="1">
    <location>
        <begin position="33"/>
        <end position="50"/>
    </location>
</feature>
<dbReference type="EMBL" id="JAPWIJ010000014">
    <property type="protein sequence ID" value="MCZ4521742.1"/>
    <property type="molecule type" value="Genomic_DNA"/>
</dbReference>
<keyword evidence="1" id="KW-0472">Membrane</keyword>
<protein>
    <submittedName>
        <fullName evidence="2">Uncharacterized protein</fullName>
    </submittedName>
</protein>
<evidence type="ECO:0000313" key="2">
    <source>
        <dbReference type="EMBL" id="MCZ4521742.1"/>
    </source>
</evidence>
<sequence>MTETVFFTGMILSAGGAAWLASRAEHWRDVRWVGVAAIIVFAVVLAAATGRMTST</sequence>
<keyword evidence="1" id="KW-1133">Transmembrane helix</keyword>
<accession>A0ABT4ML70</accession>
<gene>
    <name evidence="2" type="ORF">O4220_24755</name>
</gene>
<evidence type="ECO:0000256" key="1">
    <source>
        <dbReference type="SAM" id="Phobius"/>
    </source>
</evidence>
<dbReference type="Proteomes" id="UP001081071">
    <property type="component" value="Unassembled WGS sequence"/>
</dbReference>
<organism evidence="2 3">
    <name type="scientific">Rhodococcus ruber</name>
    <dbReference type="NCBI Taxonomy" id="1830"/>
    <lineage>
        <taxon>Bacteria</taxon>
        <taxon>Bacillati</taxon>
        <taxon>Actinomycetota</taxon>
        <taxon>Actinomycetes</taxon>
        <taxon>Mycobacteriales</taxon>
        <taxon>Nocardiaceae</taxon>
        <taxon>Rhodococcus</taxon>
    </lineage>
</organism>
<reference evidence="2" key="1">
    <citation type="submission" date="2022-12" db="EMBL/GenBank/DDBJ databases">
        <authorList>
            <person name="Krivoruchko A.V."/>
            <person name="Elkin A."/>
        </authorList>
    </citation>
    <scope>NUCLEOTIDE SEQUENCE</scope>
    <source>
        <strain evidence="2">IEGM 1391</strain>
    </source>
</reference>
<name>A0ABT4ML70_9NOCA</name>
<evidence type="ECO:0000313" key="3">
    <source>
        <dbReference type="Proteomes" id="UP001081071"/>
    </source>
</evidence>
<keyword evidence="1" id="KW-0812">Transmembrane</keyword>
<keyword evidence="3" id="KW-1185">Reference proteome</keyword>
<proteinExistence type="predicted"/>